<reference evidence="1 2" key="1">
    <citation type="submission" date="2021-06" db="EMBL/GenBank/DDBJ databases">
        <title>Caerostris extrusa draft genome.</title>
        <authorList>
            <person name="Kono N."/>
            <person name="Arakawa K."/>
        </authorList>
    </citation>
    <scope>NUCLEOTIDE SEQUENCE [LARGE SCALE GENOMIC DNA]</scope>
</reference>
<dbReference type="EMBL" id="BPLR01014260">
    <property type="protein sequence ID" value="GIY67614.1"/>
    <property type="molecule type" value="Genomic_DNA"/>
</dbReference>
<gene>
    <name evidence="1" type="ORF">CEXT_327891</name>
</gene>
<dbReference type="AlphaFoldDB" id="A0AAV4VC99"/>
<sequence length="73" mass="8464">MDRDNRAYGCHCWDYSSLAKLITFHSQPFEVEVPNLTHANTDTMDYIQSIPGVYGVDIKEFLVRFRVAHTITQ</sequence>
<organism evidence="1 2">
    <name type="scientific">Caerostris extrusa</name>
    <name type="common">Bark spider</name>
    <name type="synonym">Caerostris bankana</name>
    <dbReference type="NCBI Taxonomy" id="172846"/>
    <lineage>
        <taxon>Eukaryota</taxon>
        <taxon>Metazoa</taxon>
        <taxon>Ecdysozoa</taxon>
        <taxon>Arthropoda</taxon>
        <taxon>Chelicerata</taxon>
        <taxon>Arachnida</taxon>
        <taxon>Araneae</taxon>
        <taxon>Araneomorphae</taxon>
        <taxon>Entelegynae</taxon>
        <taxon>Araneoidea</taxon>
        <taxon>Araneidae</taxon>
        <taxon>Caerostris</taxon>
    </lineage>
</organism>
<proteinExistence type="predicted"/>
<dbReference type="Proteomes" id="UP001054945">
    <property type="component" value="Unassembled WGS sequence"/>
</dbReference>
<accession>A0AAV4VC99</accession>
<keyword evidence="2" id="KW-1185">Reference proteome</keyword>
<comment type="caution">
    <text evidence="1">The sequence shown here is derived from an EMBL/GenBank/DDBJ whole genome shotgun (WGS) entry which is preliminary data.</text>
</comment>
<name>A0AAV4VC99_CAEEX</name>
<evidence type="ECO:0000313" key="1">
    <source>
        <dbReference type="EMBL" id="GIY67614.1"/>
    </source>
</evidence>
<evidence type="ECO:0000313" key="2">
    <source>
        <dbReference type="Proteomes" id="UP001054945"/>
    </source>
</evidence>
<protein>
    <submittedName>
        <fullName evidence="1">Uncharacterized protein</fullName>
    </submittedName>
</protein>